<dbReference type="KEGG" id="ari:UM93_02405"/>
<keyword evidence="8" id="KW-0521">NADP</keyword>
<dbReference type="InterPro" id="IPR036188">
    <property type="entry name" value="FAD/NAD-bd_sf"/>
</dbReference>
<dbReference type="PANTHER" id="PTHR42802">
    <property type="entry name" value="MONOOXYGENASE"/>
    <property type="match status" value="1"/>
</dbReference>
<protein>
    <recommendedName>
        <fullName evidence="5">L-lysine N6-monooxygenase MbtG</fullName>
        <ecNumber evidence="4">1.14.13.59</ecNumber>
    </recommendedName>
    <alternativeName>
        <fullName evidence="14">Lysine 6-N-hydroxylase</fullName>
    </alternativeName>
    <alternativeName>
        <fullName evidence="13">Lysine N6-hydroxylase</fullName>
    </alternativeName>
    <alternativeName>
        <fullName evidence="11">Lysine-N-oxygenase</fullName>
    </alternativeName>
    <alternativeName>
        <fullName evidence="12">Mycobactin synthase protein G</fullName>
    </alternativeName>
</protein>
<dbReference type="SUPFAM" id="SSF51905">
    <property type="entry name" value="FAD/NAD(P)-binding domain"/>
    <property type="match status" value="2"/>
</dbReference>
<comment type="pathway">
    <text evidence="2">Siderophore biosynthesis.</text>
</comment>
<evidence type="ECO:0000256" key="9">
    <source>
        <dbReference type="ARBA" id="ARBA00023002"/>
    </source>
</evidence>
<dbReference type="GO" id="GO:0047091">
    <property type="term" value="F:L-lysine 6-monooxygenase (NADPH) activity"/>
    <property type="evidence" value="ECO:0007669"/>
    <property type="project" value="UniProtKB-EC"/>
</dbReference>
<keyword evidence="10" id="KW-0503">Monooxygenase</keyword>
<evidence type="ECO:0000313" key="16">
    <source>
        <dbReference type="EMBL" id="AJT40665.1"/>
    </source>
</evidence>
<dbReference type="Pfam" id="PF13434">
    <property type="entry name" value="Lys_Orn_oxgnase"/>
    <property type="match status" value="1"/>
</dbReference>
<reference evidence="16 17" key="1">
    <citation type="journal article" date="2015" name="Genome Announc.">
        <title>Complete Genome Sequencing of Protease-Producing Novel Arthrobacter sp. Strain IHBB 11108 Using PacBio Single-Molecule Real-Time Sequencing Technology.</title>
        <authorList>
            <person name="Kiran S."/>
            <person name="Swarnkar M.K."/>
            <person name="Pal M."/>
            <person name="Thakur R."/>
            <person name="Tewari R."/>
            <person name="Singh A.K."/>
            <person name="Gulati A."/>
        </authorList>
    </citation>
    <scope>NUCLEOTIDE SEQUENCE [LARGE SCALE GENOMIC DNA]</scope>
    <source>
        <strain evidence="16 17">IHBB 11108</strain>
    </source>
</reference>
<evidence type="ECO:0000256" key="15">
    <source>
        <dbReference type="ARBA" id="ARBA00048407"/>
    </source>
</evidence>
<keyword evidence="17" id="KW-1185">Reference proteome</keyword>
<dbReference type="AlphaFoldDB" id="A0A0D4BX18"/>
<keyword evidence="6" id="KW-0285">Flavoprotein</keyword>
<evidence type="ECO:0000256" key="1">
    <source>
        <dbReference type="ARBA" id="ARBA00001974"/>
    </source>
</evidence>
<dbReference type="Gene3D" id="3.50.50.60">
    <property type="entry name" value="FAD/NAD(P)-binding domain"/>
    <property type="match status" value="1"/>
</dbReference>
<proteinExistence type="inferred from homology"/>
<evidence type="ECO:0000256" key="6">
    <source>
        <dbReference type="ARBA" id="ARBA00022630"/>
    </source>
</evidence>
<evidence type="ECO:0000256" key="14">
    <source>
        <dbReference type="ARBA" id="ARBA00032738"/>
    </source>
</evidence>
<evidence type="ECO:0000256" key="4">
    <source>
        <dbReference type="ARBA" id="ARBA00013076"/>
    </source>
</evidence>
<evidence type="ECO:0000256" key="12">
    <source>
        <dbReference type="ARBA" id="ARBA00031158"/>
    </source>
</evidence>
<name>A0A0D4BX18_9MICC</name>
<dbReference type="Proteomes" id="UP000061839">
    <property type="component" value="Chromosome"/>
</dbReference>
<dbReference type="InterPro" id="IPR025700">
    <property type="entry name" value="Lys/Orn_oxygenase"/>
</dbReference>
<evidence type="ECO:0000256" key="10">
    <source>
        <dbReference type="ARBA" id="ARBA00023033"/>
    </source>
</evidence>
<dbReference type="HOGENOM" id="CLU_020931_2_0_11"/>
<comment type="cofactor">
    <cofactor evidence="1">
        <name>FAD</name>
        <dbReference type="ChEBI" id="CHEBI:57692"/>
    </cofactor>
</comment>
<dbReference type="PATRIC" id="fig|1618207.4.peg.492"/>
<comment type="similarity">
    <text evidence="3">Belongs to the lysine N(6)-hydroxylase/L-ornithine N(5)-oxygenase family.</text>
</comment>
<gene>
    <name evidence="16" type="ORF">UM93_02405</name>
</gene>
<dbReference type="EMBL" id="CP011005">
    <property type="protein sequence ID" value="AJT40665.1"/>
    <property type="molecule type" value="Genomic_DNA"/>
</dbReference>
<accession>A0A0D4BX18</accession>
<dbReference type="EC" id="1.14.13.59" evidence="4"/>
<evidence type="ECO:0000256" key="8">
    <source>
        <dbReference type="ARBA" id="ARBA00022857"/>
    </source>
</evidence>
<evidence type="ECO:0000256" key="11">
    <source>
        <dbReference type="ARBA" id="ARBA00029939"/>
    </source>
</evidence>
<dbReference type="STRING" id="1618207.UM93_02405"/>
<evidence type="ECO:0000256" key="2">
    <source>
        <dbReference type="ARBA" id="ARBA00004924"/>
    </source>
</evidence>
<evidence type="ECO:0000256" key="7">
    <source>
        <dbReference type="ARBA" id="ARBA00022827"/>
    </source>
</evidence>
<evidence type="ECO:0000256" key="3">
    <source>
        <dbReference type="ARBA" id="ARBA00007588"/>
    </source>
</evidence>
<dbReference type="PANTHER" id="PTHR42802:SF1">
    <property type="entry name" value="L-ORNITHINE N(5)-MONOOXYGENASE"/>
    <property type="match status" value="1"/>
</dbReference>
<keyword evidence="7" id="KW-0274">FAD</keyword>
<sequence length="444" mass="48802">MSRRGSLLRHDVFDVVGVGMGPSNLAFATAVDEHNETAAEGDRIEALFLEQKDSFGWHPGMLLEGSTMQISYLKDLATLRNPRSRFTFVNYLQQAGRLIDFINHQTFFPSRIEFADYLQWVAASINSAVKYQRTVIGIEALAEQDRNGARYRISATGPEGTEEYLTRSVIVATGLAEKLPSWATAGPRLFHNHRLLEHLDKLGEATENRFLVLGSGQSAAEVVQHLHRSYPEAVVESAFNSFGFSPADDSPFANRVFDPSAVDDFFYAPDDVRAELINRHRSTNYSCVDLELINELYAIEYRERVQGPRRLIFRPGTEVLEAVESDAAVSVTLHDRIKGQAENQRYDAVVCATGFNSQGVSGLLRGVGILGNQTPSFGRDYELLLDGVPVTGLFVQGPTESTHGLTSTLLSNVAVRGGELLNSVLALREQHGAPAASSLVEQGA</sequence>
<comment type="catalytic activity">
    <reaction evidence="15">
        <text>L-lysine + NADPH + O2 = N(6)-hydroxy-L-lysine + NADP(+) + H2O</text>
        <dbReference type="Rhea" id="RHEA:23228"/>
        <dbReference type="ChEBI" id="CHEBI:15377"/>
        <dbReference type="ChEBI" id="CHEBI:15379"/>
        <dbReference type="ChEBI" id="CHEBI:32551"/>
        <dbReference type="ChEBI" id="CHEBI:57783"/>
        <dbReference type="ChEBI" id="CHEBI:57820"/>
        <dbReference type="ChEBI" id="CHEBI:58349"/>
        <dbReference type="EC" id="1.14.13.59"/>
    </reaction>
</comment>
<evidence type="ECO:0000313" key="17">
    <source>
        <dbReference type="Proteomes" id="UP000061839"/>
    </source>
</evidence>
<evidence type="ECO:0000256" key="5">
    <source>
        <dbReference type="ARBA" id="ARBA00016406"/>
    </source>
</evidence>
<keyword evidence="9" id="KW-0560">Oxidoreductase</keyword>
<organism evidence="16 17">
    <name type="scientific">Psychromicrobium lacuslunae</name>
    <dbReference type="NCBI Taxonomy" id="1618207"/>
    <lineage>
        <taxon>Bacteria</taxon>
        <taxon>Bacillati</taxon>
        <taxon>Actinomycetota</taxon>
        <taxon>Actinomycetes</taxon>
        <taxon>Micrococcales</taxon>
        <taxon>Micrococcaceae</taxon>
        <taxon>Psychromicrobium</taxon>
    </lineage>
</organism>
<evidence type="ECO:0000256" key="13">
    <source>
        <dbReference type="ARBA" id="ARBA00032493"/>
    </source>
</evidence>